<proteinExistence type="predicted"/>
<accession>A0A9K3DBA9</accession>
<feature type="non-terminal residue" evidence="1">
    <location>
        <position position="1"/>
    </location>
</feature>
<keyword evidence="2" id="KW-1185">Reference proteome</keyword>
<protein>
    <submittedName>
        <fullName evidence="1">Uncharacterized protein</fullName>
    </submittedName>
</protein>
<evidence type="ECO:0000313" key="1">
    <source>
        <dbReference type="EMBL" id="GIQ92394.1"/>
    </source>
</evidence>
<dbReference type="Proteomes" id="UP000265618">
    <property type="component" value="Unassembled WGS sequence"/>
</dbReference>
<organism evidence="1 2">
    <name type="scientific">Kipferlia bialata</name>
    <dbReference type="NCBI Taxonomy" id="797122"/>
    <lineage>
        <taxon>Eukaryota</taxon>
        <taxon>Metamonada</taxon>
        <taxon>Carpediemonas-like organisms</taxon>
        <taxon>Kipferlia</taxon>
    </lineage>
</organism>
<feature type="non-terminal residue" evidence="1">
    <location>
        <position position="55"/>
    </location>
</feature>
<comment type="caution">
    <text evidence="1">The sequence shown here is derived from an EMBL/GenBank/DDBJ whole genome shotgun (WGS) entry which is preliminary data.</text>
</comment>
<sequence>VMVLKRFKLLLDQEFTEGTDLVPEDDQTGIQLPPGKTIVNVIADYLGLMLRDISA</sequence>
<name>A0A9K3DBA9_9EUKA</name>
<gene>
    <name evidence="1" type="ORF">KIPB_016146</name>
</gene>
<dbReference type="EMBL" id="BDIP01009611">
    <property type="protein sequence ID" value="GIQ92394.1"/>
    <property type="molecule type" value="Genomic_DNA"/>
</dbReference>
<reference evidence="1 2" key="1">
    <citation type="journal article" date="2018" name="PLoS ONE">
        <title>The draft genome of Kipferlia bialata reveals reductive genome evolution in fornicate parasites.</title>
        <authorList>
            <person name="Tanifuji G."/>
            <person name="Takabayashi S."/>
            <person name="Kume K."/>
            <person name="Takagi M."/>
            <person name="Nakayama T."/>
            <person name="Kamikawa R."/>
            <person name="Inagaki Y."/>
            <person name="Hashimoto T."/>
        </authorList>
    </citation>
    <scope>NUCLEOTIDE SEQUENCE [LARGE SCALE GENOMIC DNA]</scope>
    <source>
        <strain evidence="1">NY0173</strain>
    </source>
</reference>
<dbReference type="AlphaFoldDB" id="A0A9K3DBA9"/>
<evidence type="ECO:0000313" key="2">
    <source>
        <dbReference type="Proteomes" id="UP000265618"/>
    </source>
</evidence>